<protein>
    <submittedName>
        <fullName evidence="2">Uncharacterized protein</fullName>
    </submittedName>
</protein>
<dbReference type="AlphaFoldDB" id="A0A3S5AYZ9"/>
<name>A0A3S5AYZ9_9PLAT</name>
<evidence type="ECO:0000313" key="3">
    <source>
        <dbReference type="Proteomes" id="UP000784294"/>
    </source>
</evidence>
<gene>
    <name evidence="2" type="ORF">PXEA_LOCUS22342</name>
</gene>
<dbReference type="EMBL" id="CAAALY010098594">
    <property type="protein sequence ID" value="VEL28902.1"/>
    <property type="molecule type" value="Genomic_DNA"/>
</dbReference>
<keyword evidence="1" id="KW-0472">Membrane</keyword>
<sequence length="63" mass="7233">MQASGLRFSHLSRLESPEELASMPEADGLRVTILLSDSLLNIFKVCAYFHYLIFTTFIRILRT</sequence>
<comment type="caution">
    <text evidence="2">The sequence shown here is derived from an EMBL/GenBank/DDBJ whole genome shotgun (WGS) entry which is preliminary data.</text>
</comment>
<keyword evidence="1" id="KW-0812">Transmembrane</keyword>
<organism evidence="2 3">
    <name type="scientific">Protopolystoma xenopodis</name>
    <dbReference type="NCBI Taxonomy" id="117903"/>
    <lineage>
        <taxon>Eukaryota</taxon>
        <taxon>Metazoa</taxon>
        <taxon>Spiralia</taxon>
        <taxon>Lophotrochozoa</taxon>
        <taxon>Platyhelminthes</taxon>
        <taxon>Monogenea</taxon>
        <taxon>Polyopisthocotylea</taxon>
        <taxon>Polystomatidea</taxon>
        <taxon>Polystomatidae</taxon>
        <taxon>Protopolystoma</taxon>
    </lineage>
</organism>
<evidence type="ECO:0000256" key="1">
    <source>
        <dbReference type="SAM" id="Phobius"/>
    </source>
</evidence>
<keyword evidence="1" id="KW-1133">Transmembrane helix</keyword>
<keyword evidence="3" id="KW-1185">Reference proteome</keyword>
<accession>A0A3S5AYZ9</accession>
<reference evidence="2" key="1">
    <citation type="submission" date="2018-11" db="EMBL/GenBank/DDBJ databases">
        <authorList>
            <consortium name="Pathogen Informatics"/>
        </authorList>
    </citation>
    <scope>NUCLEOTIDE SEQUENCE</scope>
</reference>
<proteinExistence type="predicted"/>
<evidence type="ECO:0000313" key="2">
    <source>
        <dbReference type="EMBL" id="VEL28902.1"/>
    </source>
</evidence>
<dbReference type="Proteomes" id="UP000784294">
    <property type="component" value="Unassembled WGS sequence"/>
</dbReference>
<feature type="transmembrane region" description="Helical" evidence="1">
    <location>
        <begin position="42"/>
        <end position="61"/>
    </location>
</feature>